<organism evidence="2 3">
    <name type="scientific">Stylosanthes scabra</name>
    <dbReference type="NCBI Taxonomy" id="79078"/>
    <lineage>
        <taxon>Eukaryota</taxon>
        <taxon>Viridiplantae</taxon>
        <taxon>Streptophyta</taxon>
        <taxon>Embryophyta</taxon>
        <taxon>Tracheophyta</taxon>
        <taxon>Spermatophyta</taxon>
        <taxon>Magnoliopsida</taxon>
        <taxon>eudicotyledons</taxon>
        <taxon>Gunneridae</taxon>
        <taxon>Pentapetalae</taxon>
        <taxon>rosids</taxon>
        <taxon>fabids</taxon>
        <taxon>Fabales</taxon>
        <taxon>Fabaceae</taxon>
        <taxon>Papilionoideae</taxon>
        <taxon>50 kb inversion clade</taxon>
        <taxon>dalbergioids sensu lato</taxon>
        <taxon>Dalbergieae</taxon>
        <taxon>Pterocarpus clade</taxon>
        <taxon>Stylosanthes</taxon>
    </lineage>
</organism>
<evidence type="ECO:0000313" key="3">
    <source>
        <dbReference type="Proteomes" id="UP001341840"/>
    </source>
</evidence>
<dbReference type="Proteomes" id="UP001341840">
    <property type="component" value="Unassembled WGS sequence"/>
</dbReference>
<evidence type="ECO:0000313" key="2">
    <source>
        <dbReference type="EMBL" id="MED6170396.1"/>
    </source>
</evidence>
<gene>
    <name evidence="2" type="ORF">PIB30_030482</name>
</gene>
<sequence>MEDEVEGLDEASGGWPEAYSDMSDESDEEDGSSDVGGGNMTEGHTWHAVGDGNSGGTDETEIVGNGSGNSTFIIYFIALRLNHLPKSIPCTLTTCPLIKAPFPFFFHASTRHSRLI</sequence>
<dbReference type="EMBL" id="JASCZI010151162">
    <property type="protein sequence ID" value="MED6170396.1"/>
    <property type="molecule type" value="Genomic_DNA"/>
</dbReference>
<keyword evidence="3" id="KW-1185">Reference proteome</keyword>
<feature type="region of interest" description="Disordered" evidence="1">
    <location>
        <begin position="1"/>
        <end position="63"/>
    </location>
</feature>
<protein>
    <submittedName>
        <fullName evidence="2">Uncharacterized protein</fullName>
    </submittedName>
</protein>
<reference evidence="2 3" key="1">
    <citation type="journal article" date="2023" name="Plants (Basel)">
        <title>Bridging the Gap: Combining Genomics and Transcriptomics Approaches to Understand Stylosanthes scabra, an Orphan Legume from the Brazilian Caatinga.</title>
        <authorList>
            <person name="Ferreira-Neto J.R.C."/>
            <person name="da Silva M.D."/>
            <person name="Binneck E."/>
            <person name="de Melo N.F."/>
            <person name="da Silva R.H."/>
            <person name="de Melo A.L.T.M."/>
            <person name="Pandolfi V."/>
            <person name="Bustamante F.O."/>
            <person name="Brasileiro-Vidal A.C."/>
            <person name="Benko-Iseppon A.M."/>
        </authorList>
    </citation>
    <scope>NUCLEOTIDE SEQUENCE [LARGE SCALE GENOMIC DNA]</scope>
    <source>
        <tissue evidence="2">Leaves</tissue>
    </source>
</reference>
<feature type="compositionally biased region" description="Acidic residues" evidence="1">
    <location>
        <begin position="22"/>
        <end position="32"/>
    </location>
</feature>
<name>A0ABU6VDP8_9FABA</name>
<accession>A0ABU6VDP8</accession>
<evidence type="ECO:0000256" key="1">
    <source>
        <dbReference type="SAM" id="MobiDB-lite"/>
    </source>
</evidence>
<proteinExistence type="predicted"/>
<comment type="caution">
    <text evidence="2">The sequence shown here is derived from an EMBL/GenBank/DDBJ whole genome shotgun (WGS) entry which is preliminary data.</text>
</comment>